<dbReference type="InterPro" id="IPR011650">
    <property type="entry name" value="Peptidase_M20_dimer"/>
</dbReference>
<evidence type="ECO:0000313" key="3">
    <source>
        <dbReference type="EMBL" id="MPM86988.1"/>
    </source>
</evidence>
<sequence>MQLHPSVQGLKEECTHLRQALHRIPELGYELFETHAFVLRALSQSRPDRIEILAGTGIKAVYMTPGARQTIALRADMDGIATTEQTGAAYASVHTGQMHGCGHDGHMTMLLLTAKLIHENRAKLHTNVVLLFQPAEEGKGGARNMVAEGALENPHVDRIYGLHVWPTVPSGKFGVRWGPMMAQTCEFDILVHGKSAHGASPQMGVDAIVSAAELITLLQTAITRNVDPHQDTLLTIGKIQGGVAHNVIADEVTLSGTLRVFSSAVYDQLRQRITAMINGLSTATGAKFDFKELMHYPCVDNPRPLVEEFYTYLDDMSDVMLVEPVMAAEDFAYYQKNIPGLFVFLGIQGGKNEHSLHNCHFDFDEENLLLGVELYARLLGLVEKPN</sequence>
<comment type="caution">
    <text evidence="3">The sequence shown here is derived from an EMBL/GenBank/DDBJ whole genome shotgun (WGS) entry which is preliminary data.</text>
</comment>
<organism evidence="3">
    <name type="scientific">bioreactor metagenome</name>
    <dbReference type="NCBI Taxonomy" id="1076179"/>
    <lineage>
        <taxon>unclassified sequences</taxon>
        <taxon>metagenomes</taxon>
        <taxon>ecological metagenomes</taxon>
    </lineage>
</organism>
<accession>A0A645DD70</accession>
<feature type="domain" description="Peptidase M20 dimerisation" evidence="2">
    <location>
        <begin position="186"/>
        <end position="278"/>
    </location>
</feature>
<proteinExistence type="predicted"/>
<dbReference type="AlphaFoldDB" id="A0A645DD70"/>
<dbReference type="EMBL" id="VSSQ01034909">
    <property type="protein sequence ID" value="MPM86988.1"/>
    <property type="molecule type" value="Genomic_DNA"/>
</dbReference>
<dbReference type="InterPro" id="IPR002933">
    <property type="entry name" value="Peptidase_M20"/>
</dbReference>
<dbReference type="PIRSF" id="PIRSF005962">
    <property type="entry name" value="Pept_M20D_amidohydro"/>
    <property type="match status" value="1"/>
</dbReference>
<reference evidence="3" key="1">
    <citation type="submission" date="2019-08" db="EMBL/GenBank/DDBJ databases">
        <authorList>
            <person name="Kucharzyk K."/>
            <person name="Murdoch R.W."/>
            <person name="Higgins S."/>
            <person name="Loffler F."/>
        </authorList>
    </citation>
    <scope>NUCLEOTIDE SEQUENCE</scope>
</reference>
<evidence type="ECO:0000256" key="1">
    <source>
        <dbReference type="ARBA" id="ARBA00022801"/>
    </source>
</evidence>
<dbReference type="InterPro" id="IPR017439">
    <property type="entry name" value="Amidohydrolase"/>
</dbReference>
<dbReference type="SUPFAM" id="SSF55031">
    <property type="entry name" value="Bacterial exopeptidase dimerisation domain"/>
    <property type="match status" value="1"/>
</dbReference>
<dbReference type="SUPFAM" id="SSF53187">
    <property type="entry name" value="Zn-dependent exopeptidases"/>
    <property type="match status" value="1"/>
</dbReference>
<dbReference type="Gene3D" id="3.40.630.10">
    <property type="entry name" value="Zn peptidases"/>
    <property type="match status" value="1"/>
</dbReference>
<dbReference type="PANTHER" id="PTHR11014">
    <property type="entry name" value="PEPTIDASE M20 FAMILY MEMBER"/>
    <property type="match status" value="1"/>
</dbReference>
<evidence type="ECO:0000259" key="2">
    <source>
        <dbReference type="Pfam" id="PF07687"/>
    </source>
</evidence>
<gene>
    <name evidence="3" type="primary">ykuR_8</name>
    <name evidence="3" type="ORF">SDC9_134081</name>
</gene>
<dbReference type="Pfam" id="PF07687">
    <property type="entry name" value="M20_dimer"/>
    <property type="match status" value="1"/>
</dbReference>
<dbReference type="GO" id="GO:0050118">
    <property type="term" value="F:N-acetyldiaminopimelate deacetylase activity"/>
    <property type="evidence" value="ECO:0007669"/>
    <property type="project" value="UniProtKB-EC"/>
</dbReference>
<dbReference type="Gene3D" id="3.30.70.360">
    <property type="match status" value="1"/>
</dbReference>
<keyword evidence="1 3" id="KW-0378">Hydrolase</keyword>
<dbReference type="PANTHER" id="PTHR11014:SF63">
    <property type="entry name" value="METALLOPEPTIDASE, PUTATIVE (AFU_ORTHOLOGUE AFUA_6G09600)-RELATED"/>
    <property type="match status" value="1"/>
</dbReference>
<dbReference type="EC" id="3.5.1.47" evidence="3"/>
<dbReference type="FunFam" id="3.30.70.360:FF:000001">
    <property type="entry name" value="N-acetyldiaminopimelate deacetylase"/>
    <property type="match status" value="1"/>
</dbReference>
<name>A0A645DD70_9ZZZZ</name>
<dbReference type="InterPro" id="IPR036264">
    <property type="entry name" value="Bact_exopeptidase_dim_dom"/>
</dbReference>
<dbReference type="CDD" id="cd03886">
    <property type="entry name" value="M20_Acy1"/>
    <property type="match status" value="1"/>
</dbReference>
<dbReference type="NCBIfam" id="TIGR01891">
    <property type="entry name" value="amidohydrolases"/>
    <property type="match status" value="1"/>
</dbReference>
<dbReference type="Pfam" id="PF01546">
    <property type="entry name" value="Peptidase_M20"/>
    <property type="match status" value="1"/>
</dbReference>
<protein>
    <submittedName>
        <fullName evidence="3">N-acetyldiaminopimelate deacetylase</fullName>
        <ecNumber evidence="3">3.5.1.47</ecNumber>
    </submittedName>
</protein>